<gene>
    <name evidence="1" type="ORF">GCM10025781_03910</name>
</gene>
<dbReference type="RefSeq" id="WP_345310374.1">
    <property type="nucleotide sequence ID" value="NZ_BAABLN010000002.1"/>
</dbReference>
<evidence type="ECO:0000313" key="2">
    <source>
        <dbReference type="Proteomes" id="UP001501446"/>
    </source>
</evidence>
<dbReference type="SUPFAM" id="SSF53649">
    <property type="entry name" value="Alkaline phosphatase-like"/>
    <property type="match status" value="1"/>
</dbReference>
<keyword evidence="2" id="KW-1185">Reference proteome</keyword>
<dbReference type="Gene3D" id="3.40.720.10">
    <property type="entry name" value="Alkaline Phosphatase, subunit A"/>
    <property type="match status" value="1"/>
</dbReference>
<protein>
    <submittedName>
        <fullName evidence="1">Alkaline phosphatase family protein</fullName>
    </submittedName>
</protein>
<dbReference type="Proteomes" id="UP001501446">
    <property type="component" value="Unassembled WGS sequence"/>
</dbReference>
<dbReference type="PANTHER" id="PTHR10151:SF120">
    <property type="entry name" value="BIS(5'-ADENOSYL)-TRIPHOSPHATASE"/>
    <property type="match status" value="1"/>
</dbReference>
<evidence type="ECO:0000313" key="1">
    <source>
        <dbReference type="EMBL" id="GAA4690293.1"/>
    </source>
</evidence>
<name>A0ABP8WI80_9MICC</name>
<sequence>MTLPADFPAPPRYGGRSVADVMTSAAAALGVPGTTNTLGLPKAQRYVVVLVDGLGAELLSECSGHAPTLRRAQSLGVLDAAFPTTTSVSLSSLGTGLAPGQHGMLGYDVVDPHQDRVVNMLGQWSPRIEPETWQPHRTVFNRSEDTVDTVTVSKPRFQNSELTRASLRGGRFKGADGVFARTAAVLDELREGKRALVYFYWDELDKVGHAKGWRSETWLKALEELDSAIKRLVQKLPPNTRVVLTADHGMVDVAAEHRFDASAVPGLLDGVRHTAGEPRAVQLHAQPDTDPVHIAARWQEHYGDTVWAVTREDLTAGGYFGPDPDPVILERAGHVWVLGREPVAIYDVSRQGAKPLTMVGQHGSLTPAERLIPALLW</sequence>
<organism evidence="1 2">
    <name type="scientific">Kocuria gwangalliensis</name>
    <dbReference type="NCBI Taxonomy" id="501592"/>
    <lineage>
        <taxon>Bacteria</taxon>
        <taxon>Bacillati</taxon>
        <taxon>Actinomycetota</taxon>
        <taxon>Actinomycetes</taxon>
        <taxon>Micrococcales</taxon>
        <taxon>Micrococcaceae</taxon>
        <taxon>Kocuria</taxon>
    </lineage>
</organism>
<proteinExistence type="predicted"/>
<reference evidence="2" key="1">
    <citation type="journal article" date="2019" name="Int. J. Syst. Evol. Microbiol.">
        <title>The Global Catalogue of Microorganisms (GCM) 10K type strain sequencing project: providing services to taxonomists for standard genome sequencing and annotation.</title>
        <authorList>
            <consortium name="The Broad Institute Genomics Platform"/>
            <consortium name="The Broad Institute Genome Sequencing Center for Infectious Disease"/>
            <person name="Wu L."/>
            <person name="Ma J."/>
        </authorList>
    </citation>
    <scope>NUCLEOTIDE SEQUENCE [LARGE SCALE GENOMIC DNA]</scope>
    <source>
        <strain evidence="2">JCM 18958</strain>
    </source>
</reference>
<accession>A0ABP8WI80</accession>
<dbReference type="EMBL" id="BAABLN010000002">
    <property type="protein sequence ID" value="GAA4690293.1"/>
    <property type="molecule type" value="Genomic_DNA"/>
</dbReference>
<dbReference type="Pfam" id="PF01663">
    <property type="entry name" value="Phosphodiest"/>
    <property type="match status" value="1"/>
</dbReference>
<comment type="caution">
    <text evidence="1">The sequence shown here is derived from an EMBL/GenBank/DDBJ whole genome shotgun (WGS) entry which is preliminary data.</text>
</comment>
<dbReference type="InterPro" id="IPR002591">
    <property type="entry name" value="Phosphodiest/P_Trfase"/>
</dbReference>
<dbReference type="InterPro" id="IPR017850">
    <property type="entry name" value="Alkaline_phosphatase_core_sf"/>
</dbReference>
<dbReference type="PANTHER" id="PTHR10151">
    <property type="entry name" value="ECTONUCLEOTIDE PYROPHOSPHATASE/PHOSPHODIESTERASE"/>
    <property type="match status" value="1"/>
</dbReference>